<protein>
    <submittedName>
        <fullName evidence="2">Uncharacterized protein</fullName>
    </submittedName>
</protein>
<feature type="region of interest" description="Disordered" evidence="1">
    <location>
        <begin position="1"/>
        <end position="53"/>
    </location>
</feature>
<feature type="region of interest" description="Disordered" evidence="1">
    <location>
        <begin position="71"/>
        <end position="300"/>
    </location>
</feature>
<comment type="caution">
    <text evidence="2">The sequence shown here is derived from an EMBL/GenBank/DDBJ whole genome shotgun (WGS) entry which is preliminary data.</text>
</comment>
<feature type="compositionally biased region" description="Basic and acidic residues" evidence="1">
    <location>
        <begin position="267"/>
        <end position="280"/>
    </location>
</feature>
<feature type="compositionally biased region" description="Basic and acidic residues" evidence="1">
    <location>
        <begin position="204"/>
        <end position="226"/>
    </location>
</feature>
<organism evidence="2 3">
    <name type="scientific">Thalassiosira oceanica</name>
    <name type="common">Marine diatom</name>
    <dbReference type="NCBI Taxonomy" id="159749"/>
    <lineage>
        <taxon>Eukaryota</taxon>
        <taxon>Sar</taxon>
        <taxon>Stramenopiles</taxon>
        <taxon>Ochrophyta</taxon>
        <taxon>Bacillariophyta</taxon>
        <taxon>Coscinodiscophyceae</taxon>
        <taxon>Thalassiosirophycidae</taxon>
        <taxon>Thalassiosirales</taxon>
        <taxon>Thalassiosiraceae</taxon>
        <taxon>Thalassiosira</taxon>
    </lineage>
</organism>
<feature type="compositionally biased region" description="Basic residues" evidence="1">
    <location>
        <begin position="1"/>
        <end position="10"/>
    </location>
</feature>
<dbReference type="EMBL" id="AGNL01001233">
    <property type="protein sequence ID" value="EJK77160.1"/>
    <property type="molecule type" value="Genomic_DNA"/>
</dbReference>
<accession>K0TI23</accession>
<sequence length="300" mass="32290">MGNIRNRRRQGLSPTSALASSSRQRDAIGLGFPAPGLDTQQDTCDNSDGLGSGEAAAALDEQNEAAAAVVREGAWGGGRRRQRRRRPPEAEAVRLAHRRDEVRPHGDAPQAAPVPRPVVPVRGLPRVPRASAGDVQDSAELQSVRRRRQWRRRKRKGRLRRRDAAAHAQAEAAHDAPAQRRREPAPHRRLVPRVPGPRGTDPPGDEHEPERRVHPDGHEALPAHGHERARRGRGGRAQGEAERGAETAEEGEQGGEEEAEGDGGGGEEGREEGGGGKGSEEEATATADGGGERKRHRVSS</sequence>
<evidence type="ECO:0000313" key="3">
    <source>
        <dbReference type="Proteomes" id="UP000266841"/>
    </source>
</evidence>
<evidence type="ECO:0000256" key="1">
    <source>
        <dbReference type="SAM" id="MobiDB-lite"/>
    </source>
</evidence>
<proteinExistence type="predicted"/>
<feature type="compositionally biased region" description="Basic residues" evidence="1">
    <location>
        <begin position="144"/>
        <end position="161"/>
    </location>
</feature>
<name>K0TI23_THAOC</name>
<keyword evidence="3" id="KW-1185">Reference proteome</keyword>
<feature type="compositionally biased region" description="Low complexity" evidence="1">
    <location>
        <begin position="119"/>
        <end position="130"/>
    </location>
</feature>
<evidence type="ECO:0000313" key="2">
    <source>
        <dbReference type="EMBL" id="EJK77160.1"/>
    </source>
</evidence>
<feature type="compositionally biased region" description="Polar residues" evidence="1">
    <location>
        <begin position="12"/>
        <end position="22"/>
    </location>
</feature>
<feature type="compositionally biased region" description="Basic and acidic residues" evidence="1">
    <location>
        <begin position="172"/>
        <end position="186"/>
    </location>
</feature>
<reference evidence="2 3" key="1">
    <citation type="journal article" date="2012" name="Genome Biol.">
        <title>Genome and low-iron response of an oceanic diatom adapted to chronic iron limitation.</title>
        <authorList>
            <person name="Lommer M."/>
            <person name="Specht M."/>
            <person name="Roy A.S."/>
            <person name="Kraemer L."/>
            <person name="Andreson R."/>
            <person name="Gutowska M.A."/>
            <person name="Wolf J."/>
            <person name="Bergner S.V."/>
            <person name="Schilhabel M.B."/>
            <person name="Klostermeier U.C."/>
            <person name="Beiko R.G."/>
            <person name="Rosenstiel P."/>
            <person name="Hippler M."/>
            <person name="Laroche J."/>
        </authorList>
    </citation>
    <scope>NUCLEOTIDE SEQUENCE [LARGE SCALE GENOMIC DNA]</scope>
    <source>
        <strain evidence="2 3">CCMP1005</strain>
    </source>
</reference>
<feature type="compositionally biased region" description="Basic and acidic residues" evidence="1">
    <location>
        <begin position="87"/>
        <end position="106"/>
    </location>
</feature>
<feature type="compositionally biased region" description="Acidic residues" evidence="1">
    <location>
        <begin position="247"/>
        <end position="261"/>
    </location>
</feature>
<gene>
    <name evidence="2" type="ORF">THAOC_01025</name>
</gene>
<dbReference type="Proteomes" id="UP000266841">
    <property type="component" value="Unassembled WGS sequence"/>
</dbReference>
<dbReference type="AlphaFoldDB" id="K0TI23"/>